<organism evidence="2 3">
    <name type="scientific">Fusarium torulosum</name>
    <dbReference type="NCBI Taxonomy" id="33205"/>
    <lineage>
        <taxon>Eukaryota</taxon>
        <taxon>Fungi</taxon>
        <taxon>Dikarya</taxon>
        <taxon>Ascomycota</taxon>
        <taxon>Pezizomycotina</taxon>
        <taxon>Sordariomycetes</taxon>
        <taxon>Hypocreomycetidae</taxon>
        <taxon>Hypocreales</taxon>
        <taxon>Nectriaceae</taxon>
        <taxon>Fusarium</taxon>
    </lineage>
</organism>
<keyword evidence="3" id="KW-1185">Reference proteome</keyword>
<dbReference type="EMBL" id="ONZP01000168">
    <property type="protein sequence ID" value="SPJ75530.1"/>
    <property type="molecule type" value="Genomic_DNA"/>
</dbReference>
<evidence type="ECO:0000313" key="3">
    <source>
        <dbReference type="Proteomes" id="UP001187734"/>
    </source>
</evidence>
<accession>A0AAE8M7E0</accession>
<dbReference type="Proteomes" id="UP001187734">
    <property type="component" value="Unassembled WGS sequence"/>
</dbReference>
<comment type="caution">
    <text evidence="2">The sequence shown here is derived from an EMBL/GenBank/DDBJ whole genome shotgun (WGS) entry which is preliminary data.</text>
</comment>
<evidence type="ECO:0000313" key="2">
    <source>
        <dbReference type="EMBL" id="SPJ75530.1"/>
    </source>
</evidence>
<proteinExistence type="predicted"/>
<name>A0AAE8M7E0_9HYPO</name>
<gene>
    <name evidence="2" type="ORF">FTOL_05261</name>
</gene>
<feature type="compositionally biased region" description="Polar residues" evidence="1">
    <location>
        <begin position="146"/>
        <end position="159"/>
    </location>
</feature>
<protein>
    <submittedName>
        <fullName evidence="2">Uncharacterized protein</fullName>
    </submittedName>
</protein>
<dbReference type="AlphaFoldDB" id="A0AAE8M7E0"/>
<feature type="region of interest" description="Disordered" evidence="1">
    <location>
        <begin position="129"/>
        <end position="184"/>
    </location>
</feature>
<sequence>MQNTNTAPDPAAVDAMVPEHRRTFIKSYFQYYGVWNESGWGSLLKKTEEKLCQLLATAKYVKVNQAYFVFESEKLAWGKHVRACGLDANEHRWPWTVFPNPSYWKEGISAQYSDWRSARGLPLIEPELSKATTEKPSANKDAAATTPKSAPQRQHLSTKNPHEPRRLPGPSEQSGQVKMESPDI</sequence>
<reference evidence="2" key="1">
    <citation type="submission" date="2018-03" db="EMBL/GenBank/DDBJ databases">
        <authorList>
            <person name="Guldener U."/>
        </authorList>
    </citation>
    <scope>NUCLEOTIDE SEQUENCE</scope>
</reference>
<evidence type="ECO:0000256" key="1">
    <source>
        <dbReference type="SAM" id="MobiDB-lite"/>
    </source>
</evidence>